<evidence type="ECO:0000259" key="9">
    <source>
        <dbReference type="PROSITE" id="PS50157"/>
    </source>
</evidence>
<dbReference type="PROSITE" id="PS00028">
    <property type="entry name" value="ZINC_FINGER_C2H2_1"/>
    <property type="match status" value="2"/>
</dbReference>
<evidence type="ECO:0000256" key="8">
    <source>
        <dbReference type="SAM" id="MobiDB-lite"/>
    </source>
</evidence>
<evidence type="ECO:0000256" key="1">
    <source>
        <dbReference type="ARBA" id="ARBA00004123"/>
    </source>
</evidence>
<comment type="subcellular location">
    <subcellularLocation>
        <location evidence="1">Nucleus</location>
    </subcellularLocation>
</comment>
<evidence type="ECO:0000256" key="6">
    <source>
        <dbReference type="ARBA" id="ARBA00023242"/>
    </source>
</evidence>
<feature type="region of interest" description="Disordered" evidence="8">
    <location>
        <begin position="385"/>
        <end position="420"/>
    </location>
</feature>
<dbReference type="Pfam" id="PF00096">
    <property type="entry name" value="zf-C2H2"/>
    <property type="match status" value="2"/>
</dbReference>
<dbReference type="InterPro" id="IPR050331">
    <property type="entry name" value="Zinc_finger"/>
</dbReference>
<proteinExistence type="predicted"/>
<feature type="region of interest" description="Disordered" evidence="8">
    <location>
        <begin position="256"/>
        <end position="282"/>
    </location>
</feature>
<dbReference type="GO" id="GO:0010468">
    <property type="term" value="P:regulation of gene expression"/>
    <property type="evidence" value="ECO:0007669"/>
    <property type="project" value="TreeGrafter"/>
</dbReference>
<dbReference type="SUPFAM" id="SSF57667">
    <property type="entry name" value="beta-beta-alpha zinc fingers"/>
    <property type="match status" value="1"/>
</dbReference>
<evidence type="ECO:0000313" key="11">
    <source>
        <dbReference type="Proteomes" id="UP001222932"/>
    </source>
</evidence>
<evidence type="ECO:0000256" key="3">
    <source>
        <dbReference type="ARBA" id="ARBA00022737"/>
    </source>
</evidence>
<protein>
    <recommendedName>
        <fullName evidence="9">C2H2-type domain-containing protein</fullName>
    </recommendedName>
</protein>
<sequence>MSSPVHLASPEAQQLYRKHVAAHPNNLPSPPLSVSDSGHLVDFDAADLSFEIGNTPESTSLVSPKSTSISPINPTGRSFTLDPLGDCVTQISPVSSTPTLSTGSAAEALSQHHLERYLHYKALAAQATADANLASLQLININAGAMTVPDMNTNDVMKNNILALQSQAASQQPTTVAQQQGLWNTTFQIQQRAHQQAINAHAAANAHLQAHANVNATAAQQTMSMGTYCMAPNQLQHQMSAGPIMAQPPSLWSRESVSTSVSDGSPPYPSTPIYTSTGGVPLPTITGDDDMEEDELVSDGKMSSPTGVTNLHGGGRGYIPGKTPNDPRKRHKCSVCGRGFARAFNLKSHMHTHDPGRPKPHQCPHTMCKRSFSRLHDLERHRQGIHSDGPLVDAKRQGVSPSVIRAQSRMRSRAESGGLI</sequence>
<keyword evidence="4 7" id="KW-0863">Zinc-finger</keyword>
<dbReference type="PANTHER" id="PTHR16515:SF49">
    <property type="entry name" value="GASTRULA ZINC FINGER PROTEIN XLCGF49.1-LIKE-RELATED"/>
    <property type="match status" value="1"/>
</dbReference>
<accession>A0AAD3YBV4</accession>
<keyword evidence="2" id="KW-0479">Metal-binding</keyword>
<dbReference type="SMART" id="SM00355">
    <property type="entry name" value="ZnF_C2H2"/>
    <property type="match status" value="2"/>
</dbReference>
<dbReference type="GO" id="GO:0005634">
    <property type="term" value="C:nucleus"/>
    <property type="evidence" value="ECO:0007669"/>
    <property type="project" value="UniProtKB-SubCell"/>
</dbReference>
<dbReference type="AlphaFoldDB" id="A0AAD3YBV4"/>
<evidence type="ECO:0000256" key="7">
    <source>
        <dbReference type="PROSITE-ProRule" id="PRU00042"/>
    </source>
</evidence>
<dbReference type="InterPro" id="IPR036236">
    <property type="entry name" value="Znf_C2H2_sf"/>
</dbReference>
<dbReference type="GO" id="GO:0008270">
    <property type="term" value="F:zinc ion binding"/>
    <property type="evidence" value="ECO:0007669"/>
    <property type="project" value="UniProtKB-KW"/>
</dbReference>
<gene>
    <name evidence="10" type="ORF">CspeluHIS016_0301420</name>
</gene>
<feature type="domain" description="C2H2-type" evidence="9">
    <location>
        <begin position="331"/>
        <end position="358"/>
    </location>
</feature>
<evidence type="ECO:0000313" key="10">
    <source>
        <dbReference type="EMBL" id="GMK56302.1"/>
    </source>
</evidence>
<keyword evidence="11" id="KW-1185">Reference proteome</keyword>
<dbReference type="PROSITE" id="PS50157">
    <property type="entry name" value="ZINC_FINGER_C2H2_2"/>
    <property type="match status" value="2"/>
</dbReference>
<organism evidence="10 11">
    <name type="scientific">Cutaneotrichosporon spelunceum</name>
    <dbReference type="NCBI Taxonomy" id="1672016"/>
    <lineage>
        <taxon>Eukaryota</taxon>
        <taxon>Fungi</taxon>
        <taxon>Dikarya</taxon>
        <taxon>Basidiomycota</taxon>
        <taxon>Agaricomycotina</taxon>
        <taxon>Tremellomycetes</taxon>
        <taxon>Trichosporonales</taxon>
        <taxon>Trichosporonaceae</taxon>
        <taxon>Cutaneotrichosporon</taxon>
    </lineage>
</organism>
<reference evidence="10" key="1">
    <citation type="journal article" date="2023" name="BMC Genomics">
        <title>Chromosome-level genome assemblies of Cutaneotrichosporon spp. (Trichosporonales, Basidiomycota) reveal imbalanced evolution between nucleotide sequences and chromosome synteny.</title>
        <authorList>
            <person name="Kobayashi Y."/>
            <person name="Kayamori A."/>
            <person name="Aoki K."/>
            <person name="Shiwa Y."/>
            <person name="Matsutani M."/>
            <person name="Fujita N."/>
            <person name="Sugita T."/>
            <person name="Iwasaki W."/>
            <person name="Tanaka N."/>
            <person name="Takashima M."/>
        </authorList>
    </citation>
    <scope>NUCLEOTIDE SEQUENCE</scope>
    <source>
        <strain evidence="10">HIS016</strain>
    </source>
</reference>
<dbReference type="PANTHER" id="PTHR16515">
    <property type="entry name" value="PR DOMAIN ZINC FINGER PROTEIN"/>
    <property type="match status" value="1"/>
</dbReference>
<comment type="caution">
    <text evidence="10">The sequence shown here is derived from an EMBL/GenBank/DDBJ whole genome shotgun (WGS) entry which is preliminary data.</text>
</comment>
<evidence type="ECO:0000256" key="4">
    <source>
        <dbReference type="ARBA" id="ARBA00022771"/>
    </source>
</evidence>
<name>A0AAD3YBV4_9TREE</name>
<dbReference type="Proteomes" id="UP001222932">
    <property type="component" value="Unassembled WGS sequence"/>
</dbReference>
<feature type="domain" description="C2H2-type" evidence="9">
    <location>
        <begin position="361"/>
        <end position="387"/>
    </location>
</feature>
<evidence type="ECO:0000256" key="5">
    <source>
        <dbReference type="ARBA" id="ARBA00022833"/>
    </source>
</evidence>
<keyword evidence="6" id="KW-0539">Nucleus</keyword>
<dbReference type="EMBL" id="BTCM01000003">
    <property type="protein sequence ID" value="GMK56302.1"/>
    <property type="molecule type" value="Genomic_DNA"/>
</dbReference>
<reference evidence="10" key="2">
    <citation type="submission" date="2023-06" db="EMBL/GenBank/DDBJ databases">
        <authorList>
            <person name="Kobayashi Y."/>
            <person name="Kayamori A."/>
            <person name="Aoki K."/>
            <person name="Shiwa Y."/>
            <person name="Fujita N."/>
            <person name="Sugita T."/>
            <person name="Iwasaki W."/>
            <person name="Tanaka N."/>
            <person name="Takashima M."/>
        </authorList>
    </citation>
    <scope>NUCLEOTIDE SEQUENCE</scope>
    <source>
        <strain evidence="10">HIS016</strain>
    </source>
</reference>
<evidence type="ECO:0000256" key="2">
    <source>
        <dbReference type="ARBA" id="ARBA00022723"/>
    </source>
</evidence>
<keyword evidence="3" id="KW-0677">Repeat</keyword>
<keyword evidence="5" id="KW-0862">Zinc</keyword>
<dbReference type="InterPro" id="IPR013087">
    <property type="entry name" value="Znf_C2H2_type"/>
</dbReference>
<dbReference type="Gene3D" id="3.30.160.60">
    <property type="entry name" value="Classic Zinc Finger"/>
    <property type="match status" value="2"/>
</dbReference>
<dbReference type="FunFam" id="3.30.160.60:FF:000100">
    <property type="entry name" value="Zinc finger 45-like"/>
    <property type="match status" value="1"/>
</dbReference>
<feature type="region of interest" description="Disordered" evidence="8">
    <location>
        <begin position="295"/>
        <end position="331"/>
    </location>
</feature>